<keyword evidence="8" id="KW-0624">Polysaccharide degradation</keyword>
<dbReference type="InterPro" id="IPR001223">
    <property type="entry name" value="Glyco_hydro18_cat"/>
</dbReference>
<comment type="caution">
    <text evidence="13">The sequence shown here is derived from an EMBL/GenBank/DDBJ whole genome shotgun (WGS) entry which is preliminary data.</text>
</comment>
<keyword evidence="4 9" id="KW-0378">Hydrolase</keyword>
<keyword evidence="5" id="KW-0146">Chitin degradation</keyword>
<keyword evidence="11" id="KW-0732">Signal</keyword>
<dbReference type="SMART" id="SM00636">
    <property type="entry name" value="Glyco_18"/>
    <property type="match status" value="1"/>
</dbReference>
<feature type="chain" id="PRO_5043754354" description="chitinase" evidence="11">
    <location>
        <begin position="20"/>
        <end position="507"/>
    </location>
</feature>
<keyword evidence="7 9" id="KW-0326">Glycosidase</keyword>
<comment type="similarity">
    <text evidence="2">Belongs to the glycosyl hydrolase 18 family. Chitinase class V subfamily.</text>
</comment>
<evidence type="ECO:0000313" key="14">
    <source>
        <dbReference type="Proteomes" id="UP001373714"/>
    </source>
</evidence>
<dbReference type="InterPro" id="IPR001579">
    <property type="entry name" value="Glyco_hydro_18_chit_AS"/>
</dbReference>
<accession>A0AAV9VP25</accession>
<reference evidence="13 14" key="1">
    <citation type="submission" date="2019-10" db="EMBL/GenBank/DDBJ databases">
        <authorList>
            <person name="Palmer J.M."/>
        </authorList>
    </citation>
    <scope>NUCLEOTIDE SEQUENCE [LARGE SCALE GENOMIC DNA]</scope>
    <source>
        <strain evidence="13 14">TWF730</strain>
    </source>
</reference>
<evidence type="ECO:0000256" key="10">
    <source>
        <dbReference type="SAM" id="MobiDB-lite"/>
    </source>
</evidence>
<dbReference type="Gene3D" id="3.10.50.10">
    <property type="match status" value="1"/>
</dbReference>
<evidence type="ECO:0000256" key="6">
    <source>
        <dbReference type="ARBA" id="ARBA00023277"/>
    </source>
</evidence>
<dbReference type="PROSITE" id="PS01095">
    <property type="entry name" value="GH18_1"/>
    <property type="match status" value="1"/>
</dbReference>
<evidence type="ECO:0000256" key="7">
    <source>
        <dbReference type="ARBA" id="ARBA00023295"/>
    </source>
</evidence>
<evidence type="ECO:0000256" key="11">
    <source>
        <dbReference type="SAM" id="SignalP"/>
    </source>
</evidence>
<evidence type="ECO:0000256" key="3">
    <source>
        <dbReference type="ARBA" id="ARBA00012729"/>
    </source>
</evidence>
<evidence type="ECO:0000256" key="4">
    <source>
        <dbReference type="ARBA" id="ARBA00022801"/>
    </source>
</evidence>
<dbReference type="GO" id="GO:0000272">
    <property type="term" value="P:polysaccharide catabolic process"/>
    <property type="evidence" value="ECO:0007669"/>
    <property type="project" value="UniProtKB-KW"/>
</dbReference>
<dbReference type="PANTHER" id="PTHR11177">
    <property type="entry name" value="CHITINASE"/>
    <property type="match status" value="1"/>
</dbReference>
<dbReference type="InterPro" id="IPR011583">
    <property type="entry name" value="Chitinase_II/V-like_cat"/>
</dbReference>
<dbReference type="Proteomes" id="UP001373714">
    <property type="component" value="Unassembled WGS sequence"/>
</dbReference>
<name>A0AAV9VP25_9PEZI</name>
<evidence type="ECO:0000256" key="9">
    <source>
        <dbReference type="RuleBase" id="RU000489"/>
    </source>
</evidence>
<evidence type="ECO:0000256" key="2">
    <source>
        <dbReference type="ARBA" id="ARBA00008682"/>
    </source>
</evidence>
<dbReference type="InterPro" id="IPR029070">
    <property type="entry name" value="Chitinase_insertion_sf"/>
</dbReference>
<gene>
    <name evidence="13" type="ORF">TWF730_000528</name>
</gene>
<dbReference type="EMBL" id="JAVHNS010000001">
    <property type="protein sequence ID" value="KAK6363083.1"/>
    <property type="molecule type" value="Genomic_DNA"/>
</dbReference>
<proteinExistence type="inferred from homology"/>
<dbReference type="PROSITE" id="PS51910">
    <property type="entry name" value="GH18_2"/>
    <property type="match status" value="1"/>
</dbReference>
<evidence type="ECO:0000259" key="12">
    <source>
        <dbReference type="PROSITE" id="PS51910"/>
    </source>
</evidence>
<dbReference type="InterPro" id="IPR050314">
    <property type="entry name" value="Glycosyl_Hydrlase_18"/>
</dbReference>
<keyword evidence="14" id="KW-1185">Reference proteome</keyword>
<evidence type="ECO:0000256" key="5">
    <source>
        <dbReference type="ARBA" id="ARBA00023024"/>
    </source>
</evidence>
<evidence type="ECO:0000256" key="8">
    <source>
        <dbReference type="ARBA" id="ARBA00023326"/>
    </source>
</evidence>
<dbReference type="EC" id="3.2.1.14" evidence="3"/>
<comment type="catalytic activity">
    <reaction evidence="1">
        <text>Random endo-hydrolysis of N-acetyl-beta-D-glucosaminide (1-&gt;4)-beta-linkages in chitin and chitodextrins.</text>
        <dbReference type="EC" id="3.2.1.14"/>
    </reaction>
</comment>
<dbReference type="Pfam" id="PF00704">
    <property type="entry name" value="Glyco_hydro_18"/>
    <property type="match status" value="1"/>
</dbReference>
<dbReference type="Gene3D" id="3.20.20.80">
    <property type="entry name" value="Glycosidases"/>
    <property type="match status" value="1"/>
</dbReference>
<feature type="signal peptide" evidence="11">
    <location>
        <begin position="1"/>
        <end position="19"/>
    </location>
</feature>
<feature type="domain" description="GH18" evidence="12">
    <location>
        <begin position="104"/>
        <end position="471"/>
    </location>
</feature>
<organism evidence="13 14">
    <name type="scientific">Orbilia blumenaviensis</name>
    <dbReference type="NCBI Taxonomy" id="1796055"/>
    <lineage>
        <taxon>Eukaryota</taxon>
        <taxon>Fungi</taxon>
        <taxon>Dikarya</taxon>
        <taxon>Ascomycota</taxon>
        <taxon>Pezizomycotina</taxon>
        <taxon>Orbiliomycetes</taxon>
        <taxon>Orbiliales</taxon>
        <taxon>Orbiliaceae</taxon>
        <taxon>Orbilia</taxon>
    </lineage>
</organism>
<dbReference type="AlphaFoldDB" id="A0AAV9VP25"/>
<sequence>MKRIAITALLYLLANTVAGVAIPRDIEERQVQPISTLTIVAATSYIYALPTPIPPSIASQLVGAAPRDPPGALPNARLNVTDPSVTGPPLATASDEAGSYTPGYRTIGYFGTWFIYDRKFKPTDLIVSQWTHLLVGFWDIGKDGVPKPIDENADTVTKLLDNPSNLPGAVNGVFEQVFRMKNENRNLKVMITFGGWLATFEGQWGTALGTPEKRATFAKAAAKIVIDLGLDGIDFDWEYPQKPAETIAHVDTLRLLRQELDAAGKTIGSKRKLLLSIAAPVGPHFIKMIDIPGINKYIDFFNLMAYDMGGSAFSKVSTHGAPYFMASDGSTEFCLVDGLEPYLSAGVPASKINVLGPIYGHSFAGTDGPGKTFTGAGLSSWGETGGVPDYSEIPQGGDNVLFEDEKILASWTYNKKTREMISFDTPKITKLKTEYMKSRGVGGTGFWAVNADKWTREGNLVNAAIEALGGPSVLEKVDNHLNYESSMYPNIKAYDGVKVPPGKTLDG</sequence>
<dbReference type="PANTHER" id="PTHR11177:SF317">
    <property type="entry name" value="CHITINASE 12-RELATED"/>
    <property type="match status" value="1"/>
</dbReference>
<dbReference type="GO" id="GO:0005576">
    <property type="term" value="C:extracellular region"/>
    <property type="evidence" value="ECO:0007669"/>
    <property type="project" value="TreeGrafter"/>
</dbReference>
<keyword evidence="6" id="KW-0119">Carbohydrate metabolism</keyword>
<evidence type="ECO:0000256" key="1">
    <source>
        <dbReference type="ARBA" id="ARBA00000822"/>
    </source>
</evidence>
<evidence type="ECO:0000313" key="13">
    <source>
        <dbReference type="EMBL" id="KAK6363083.1"/>
    </source>
</evidence>
<dbReference type="SUPFAM" id="SSF54556">
    <property type="entry name" value="Chitinase insertion domain"/>
    <property type="match status" value="1"/>
</dbReference>
<dbReference type="SUPFAM" id="SSF51445">
    <property type="entry name" value="(Trans)glycosidases"/>
    <property type="match status" value="1"/>
</dbReference>
<feature type="region of interest" description="Disordered" evidence="10">
    <location>
        <begin position="72"/>
        <end position="94"/>
    </location>
</feature>
<dbReference type="InterPro" id="IPR017853">
    <property type="entry name" value="GH"/>
</dbReference>
<protein>
    <recommendedName>
        <fullName evidence="3">chitinase</fullName>
        <ecNumber evidence="3">3.2.1.14</ecNumber>
    </recommendedName>
</protein>
<dbReference type="GO" id="GO:0006032">
    <property type="term" value="P:chitin catabolic process"/>
    <property type="evidence" value="ECO:0007669"/>
    <property type="project" value="UniProtKB-KW"/>
</dbReference>
<dbReference type="GO" id="GO:0008843">
    <property type="term" value="F:endochitinase activity"/>
    <property type="evidence" value="ECO:0007669"/>
    <property type="project" value="UniProtKB-EC"/>
</dbReference>
<dbReference type="GO" id="GO:0008061">
    <property type="term" value="F:chitin binding"/>
    <property type="evidence" value="ECO:0007669"/>
    <property type="project" value="InterPro"/>
</dbReference>